<comment type="caution">
    <text evidence="2">The sequence shown here is derived from an EMBL/GenBank/DDBJ whole genome shotgun (WGS) entry which is preliminary data.</text>
</comment>
<reference evidence="2 3" key="1">
    <citation type="submission" date="2015-03" db="EMBL/GenBank/DDBJ databases">
        <title>Caedibacter varicaedens, whole genome shotgun sequence.</title>
        <authorList>
            <person name="Suzuki H."/>
            <person name="Dapper A.L."/>
            <person name="Gibson A.K."/>
            <person name="Jackson C."/>
            <person name="Lee H."/>
            <person name="Pejaver V.R."/>
            <person name="Doak T."/>
            <person name="Lynch M."/>
        </authorList>
    </citation>
    <scope>NUCLEOTIDE SEQUENCE [LARGE SCALE GENOMIC DNA]</scope>
</reference>
<organism evidence="2 3">
    <name type="scientific">Caedimonas varicaedens</name>
    <dbReference type="NCBI Taxonomy" id="1629334"/>
    <lineage>
        <taxon>Bacteria</taxon>
        <taxon>Pseudomonadati</taxon>
        <taxon>Pseudomonadota</taxon>
        <taxon>Alphaproteobacteria</taxon>
        <taxon>Holosporales</taxon>
        <taxon>Caedimonadaceae</taxon>
        <taxon>Caedimonas</taxon>
    </lineage>
</organism>
<dbReference type="STRING" id="1629334.Cva_01593"/>
<gene>
    <name evidence="2" type="ORF">Cva_01593</name>
</gene>
<keyword evidence="1" id="KW-0472">Membrane</keyword>
<name>A0A0K8MFC5_9PROT</name>
<sequence>MAREKSSLRPLDRRLRSKNLVTLIALLALVALFYGLAIVRLKTS</sequence>
<dbReference type="AlphaFoldDB" id="A0A0K8MFC5"/>
<keyword evidence="1" id="KW-0812">Transmembrane</keyword>
<proteinExistence type="predicted"/>
<evidence type="ECO:0000256" key="1">
    <source>
        <dbReference type="SAM" id="Phobius"/>
    </source>
</evidence>
<keyword evidence="3" id="KW-1185">Reference proteome</keyword>
<evidence type="ECO:0000313" key="3">
    <source>
        <dbReference type="Proteomes" id="UP000036771"/>
    </source>
</evidence>
<protein>
    <submittedName>
        <fullName evidence="2">Uncharacterized protein</fullName>
    </submittedName>
</protein>
<accession>A0A0K8MFC5</accession>
<keyword evidence="1" id="KW-1133">Transmembrane helix</keyword>
<dbReference type="EMBL" id="BBVC01000102">
    <property type="protein sequence ID" value="GAO98923.1"/>
    <property type="molecule type" value="Genomic_DNA"/>
</dbReference>
<dbReference type="Proteomes" id="UP000036771">
    <property type="component" value="Unassembled WGS sequence"/>
</dbReference>
<evidence type="ECO:0000313" key="2">
    <source>
        <dbReference type="EMBL" id="GAO98923.1"/>
    </source>
</evidence>
<feature type="transmembrane region" description="Helical" evidence="1">
    <location>
        <begin position="20"/>
        <end position="39"/>
    </location>
</feature>